<organism evidence="1 2">
    <name type="scientific">Salmonella schwarzengrund (strain CVM19633)</name>
    <dbReference type="NCBI Taxonomy" id="439843"/>
    <lineage>
        <taxon>Bacteria</taxon>
        <taxon>Pseudomonadati</taxon>
        <taxon>Pseudomonadota</taxon>
        <taxon>Gammaproteobacteria</taxon>
        <taxon>Enterobacterales</taxon>
        <taxon>Enterobacteriaceae</taxon>
        <taxon>Salmonella</taxon>
    </lineage>
</organism>
<sequence>MKKIRQAGYSAGGTWDFGLQTEIGSENLFATRRQNSGVLKFLTPAQRV</sequence>
<reference evidence="1 2" key="1">
    <citation type="journal article" date="2011" name="J. Bacteriol.">
        <title>Comparative genomics of 28 Salmonella enterica isolates: evidence for CRISPR-mediated adaptive sublineage evolution.</title>
        <authorList>
            <person name="Fricke W.F."/>
            <person name="Mammel M.K."/>
            <person name="McDermott P.F."/>
            <person name="Tartera C."/>
            <person name="White D.G."/>
            <person name="Leclerc J.E."/>
            <person name="Ravel J."/>
            <person name="Cebula T.A."/>
        </authorList>
    </citation>
    <scope>NUCLEOTIDE SEQUENCE [LARGE SCALE GENOMIC DNA]</scope>
    <source>
        <strain evidence="1 2">CVM19633</strain>
    </source>
</reference>
<accession>A0A0N1TVF6</accession>
<dbReference type="Proteomes" id="UP000001865">
    <property type="component" value="Chromosome"/>
</dbReference>
<evidence type="ECO:0000313" key="2">
    <source>
        <dbReference type="Proteomes" id="UP000001865"/>
    </source>
</evidence>
<evidence type="ECO:0000313" key="1">
    <source>
        <dbReference type="EMBL" id="ACF93037.1"/>
    </source>
</evidence>
<dbReference type="HOGENOM" id="CLU_3103626_0_0_6"/>
<protein>
    <submittedName>
        <fullName evidence="1">Uncharacterized protein</fullName>
    </submittedName>
</protein>
<gene>
    <name evidence="1" type="ordered locus">SeSA_A1700</name>
</gene>
<dbReference type="KEGG" id="sew:SeSA_A1700"/>
<proteinExistence type="predicted"/>
<name>A0A0N1TVF6_SALSV</name>
<dbReference type="EMBL" id="CP001127">
    <property type="protein sequence ID" value="ACF93037.1"/>
    <property type="molecule type" value="Genomic_DNA"/>
</dbReference>
<dbReference type="AlphaFoldDB" id="A0A0N1TVF6"/>